<dbReference type="EMBL" id="JARQWQ010000045">
    <property type="protein sequence ID" value="KAK2558295.1"/>
    <property type="molecule type" value="Genomic_DNA"/>
</dbReference>
<evidence type="ECO:0008006" key="6">
    <source>
        <dbReference type="Google" id="ProtNLM"/>
    </source>
</evidence>
<keyword evidence="2" id="KW-1133">Transmembrane helix</keyword>
<feature type="region of interest" description="Disordered" evidence="1">
    <location>
        <begin position="109"/>
        <end position="162"/>
    </location>
</feature>
<evidence type="ECO:0000256" key="1">
    <source>
        <dbReference type="SAM" id="MobiDB-lite"/>
    </source>
</evidence>
<keyword evidence="3" id="KW-0732">Signal</keyword>
<keyword evidence="2" id="KW-0472">Membrane</keyword>
<keyword evidence="2" id="KW-0812">Transmembrane</keyword>
<feature type="signal peptide" evidence="3">
    <location>
        <begin position="1"/>
        <end position="24"/>
    </location>
</feature>
<name>A0AAD9QCE4_ACRCE</name>
<protein>
    <recommendedName>
        <fullName evidence="6">Transmembrane protein</fullName>
    </recommendedName>
</protein>
<feature type="chain" id="PRO_5042069921" description="Transmembrane protein" evidence="3">
    <location>
        <begin position="25"/>
        <end position="223"/>
    </location>
</feature>
<reference evidence="4" key="1">
    <citation type="journal article" date="2023" name="G3 (Bethesda)">
        <title>Whole genome assembly and annotation of the endangered Caribbean coral Acropora cervicornis.</title>
        <authorList>
            <person name="Selwyn J.D."/>
            <person name="Vollmer S.V."/>
        </authorList>
    </citation>
    <scope>NUCLEOTIDE SEQUENCE</scope>
    <source>
        <strain evidence="4">K2</strain>
    </source>
</reference>
<gene>
    <name evidence="4" type="ORF">P5673_019417</name>
</gene>
<evidence type="ECO:0000313" key="5">
    <source>
        <dbReference type="Proteomes" id="UP001249851"/>
    </source>
</evidence>
<evidence type="ECO:0000313" key="4">
    <source>
        <dbReference type="EMBL" id="KAK2558295.1"/>
    </source>
</evidence>
<dbReference type="AlphaFoldDB" id="A0AAD9QCE4"/>
<evidence type="ECO:0000256" key="2">
    <source>
        <dbReference type="SAM" id="Phobius"/>
    </source>
</evidence>
<reference evidence="4" key="2">
    <citation type="journal article" date="2023" name="Science">
        <title>Genomic signatures of disease resistance in endangered staghorn corals.</title>
        <authorList>
            <person name="Vollmer S.V."/>
            <person name="Selwyn J.D."/>
            <person name="Despard B.A."/>
            <person name="Roesel C.L."/>
        </authorList>
    </citation>
    <scope>NUCLEOTIDE SEQUENCE</scope>
    <source>
        <strain evidence="4">K2</strain>
    </source>
</reference>
<dbReference type="Proteomes" id="UP001249851">
    <property type="component" value="Unassembled WGS sequence"/>
</dbReference>
<sequence length="223" mass="25179">MPVKESQKSKVLILLLLNFVCVLGKDAAFCFKQTTHYNTTLKGGLDAGEYTPWEPHGVDFMTVDLCTKHCCKSPDTDAVFLLNRRYKLKAFLSFLQPRRLIHIPRLSEGSQRQKLVPNPPPSDSTKNKQRKGQNDTAMSRQHPPRRRVMADSDEELGKTTVSSGDSVTVRKLFRLFSRKHSPQTALLARYAVCFFLGGLVGLVPYLVFAIEVCKGLFPLLFHL</sequence>
<keyword evidence="5" id="KW-1185">Reference proteome</keyword>
<feature type="transmembrane region" description="Helical" evidence="2">
    <location>
        <begin position="187"/>
        <end position="208"/>
    </location>
</feature>
<proteinExistence type="predicted"/>
<comment type="caution">
    <text evidence="4">The sequence shown here is derived from an EMBL/GenBank/DDBJ whole genome shotgun (WGS) entry which is preliminary data.</text>
</comment>
<accession>A0AAD9QCE4</accession>
<organism evidence="4 5">
    <name type="scientific">Acropora cervicornis</name>
    <name type="common">Staghorn coral</name>
    <dbReference type="NCBI Taxonomy" id="6130"/>
    <lineage>
        <taxon>Eukaryota</taxon>
        <taxon>Metazoa</taxon>
        <taxon>Cnidaria</taxon>
        <taxon>Anthozoa</taxon>
        <taxon>Hexacorallia</taxon>
        <taxon>Scleractinia</taxon>
        <taxon>Astrocoeniina</taxon>
        <taxon>Acroporidae</taxon>
        <taxon>Acropora</taxon>
    </lineage>
</organism>
<evidence type="ECO:0000256" key="3">
    <source>
        <dbReference type="SAM" id="SignalP"/>
    </source>
</evidence>